<dbReference type="SUPFAM" id="SSF51726">
    <property type="entry name" value="UROD/MetE-like"/>
    <property type="match status" value="1"/>
</dbReference>
<keyword evidence="2" id="KW-1185">Reference proteome</keyword>
<dbReference type="EMBL" id="LT629742">
    <property type="protein sequence ID" value="SDT24255.1"/>
    <property type="molecule type" value="Genomic_DNA"/>
</dbReference>
<reference evidence="2" key="1">
    <citation type="submission" date="2016-10" db="EMBL/GenBank/DDBJ databases">
        <authorList>
            <person name="Varghese N."/>
            <person name="Submissions S."/>
        </authorList>
    </citation>
    <scope>NUCLEOTIDE SEQUENCE [LARGE SCALE GENOMIC DNA]</scope>
    <source>
        <strain evidence="2">DSM 21772</strain>
    </source>
</reference>
<dbReference type="AlphaFoldDB" id="A0A1H1YRW5"/>
<proteinExistence type="predicted"/>
<sequence length="368" mass="38447">MTALPAVRGAHLVGSINQPTAAATLRIVAENLGTDAARIPDGEVGERFHWILFQGAAFDAVAGLERLPIDPIIIAGFDVRPFRLDGTVPAAELEFGPLGYADAAIAGFGEFLALRDAGVIAPGTRFQVSLPSPLAPHTTFVAQDDKPAVYPAYAAAMEREIAAIAAAIPAEDLAIQIDMATEFSFVEQISIGGKQPVTWFTATPGDTSTAEIFAAVGAMAAAAANQVPEGVEFGFHLCYGDIAEKHFVEPADAGNLVAMANVLAAAVTRPINWLHLPVPIERDDAAYFAPLTGLALHPETKLFLGLVHHEDGVEGAQRRIATAQPALAAAGLSEFGIGTECGFGRGPTDRTAPLLQLHREIIAASHAG</sequence>
<accession>A0A1H1YRW5</accession>
<dbReference type="RefSeq" id="WP_083364906.1">
    <property type="nucleotide sequence ID" value="NZ_LT629742.1"/>
</dbReference>
<protein>
    <recommendedName>
        <fullName evidence="3">Methionine synthase II (Cobalamin-independent)</fullName>
    </recommendedName>
</protein>
<organism evidence="1 2">
    <name type="scientific">Microterricola viridarii</name>
    <dbReference type="NCBI Taxonomy" id="412690"/>
    <lineage>
        <taxon>Bacteria</taxon>
        <taxon>Bacillati</taxon>
        <taxon>Actinomycetota</taxon>
        <taxon>Actinomycetes</taxon>
        <taxon>Micrococcales</taxon>
        <taxon>Microbacteriaceae</taxon>
        <taxon>Microterricola</taxon>
    </lineage>
</organism>
<dbReference type="STRING" id="412690.SAMN04489834_3186"/>
<dbReference type="Proteomes" id="UP000181956">
    <property type="component" value="Chromosome I"/>
</dbReference>
<evidence type="ECO:0000313" key="2">
    <source>
        <dbReference type="Proteomes" id="UP000181956"/>
    </source>
</evidence>
<dbReference type="Gene3D" id="3.20.20.210">
    <property type="match status" value="1"/>
</dbReference>
<evidence type="ECO:0008006" key="3">
    <source>
        <dbReference type="Google" id="ProtNLM"/>
    </source>
</evidence>
<dbReference type="InterPro" id="IPR038071">
    <property type="entry name" value="UROD/MetE-like_sf"/>
</dbReference>
<name>A0A1H1YRW5_9MICO</name>
<gene>
    <name evidence="1" type="ORF">SAMN04489834_3186</name>
</gene>
<dbReference type="OrthoDB" id="4504900at2"/>
<evidence type="ECO:0000313" key="1">
    <source>
        <dbReference type="EMBL" id="SDT24255.1"/>
    </source>
</evidence>